<feature type="transmembrane region" description="Helical" evidence="6">
    <location>
        <begin position="315"/>
        <end position="333"/>
    </location>
</feature>
<organism evidence="8 9">
    <name type="scientific">Nocardioides kribbensis</name>
    <dbReference type="NCBI Taxonomy" id="305517"/>
    <lineage>
        <taxon>Bacteria</taxon>
        <taxon>Bacillati</taxon>
        <taxon>Actinomycetota</taxon>
        <taxon>Actinomycetes</taxon>
        <taxon>Propionibacteriales</taxon>
        <taxon>Nocardioidaceae</taxon>
        <taxon>Nocardioides</taxon>
    </lineage>
</organism>
<evidence type="ECO:0000256" key="6">
    <source>
        <dbReference type="SAM" id="Phobius"/>
    </source>
</evidence>
<feature type="transmembrane region" description="Helical" evidence="6">
    <location>
        <begin position="600"/>
        <end position="618"/>
    </location>
</feature>
<feature type="transmembrane region" description="Helical" evidence="6">
    <location>
        <begin position="482"/>
        <end position="500"/>
    </location>
</feature>
<dbReference type="Gene3D" id="1.20.5.2700">
    <property type="match status" value="1"/>
</dbReference>
<feature type="transmembrane region" description="Helical" evidence="6">
    <location>
        <begin position="6"/>
        <end position="23"/>
    </location>
</feature>
<evidence type="ECO:0000259" key="7">
    <source>
        <dbReference type="Pfam" id="PF00361"/>
    </source>
</evidence>
<name>A0ABV1NT96_9ACTN</name>
<dbReference type="PANTHER" id="PTHR42829">
    <property type="entry name" value="NADH-UBIQUINONE OXIDOREDUCTASE CHAIN 5"/>
    <property type="match status" value="1"/>
</dbReference>
<feature type="transmembrane region" description="Helical" evidence="6">
    <location>
        <begin position="72"/>
        <end position="93"/>
    </location>
</feature>
<dbReference type="EMBL" id="JBEGDP010000001">
    <property type="protein sequence ID" value="MEQ7845725.1"/>
    <property type="molecule type" value="Genomic_DNA"/>
</dbReference>
<dbReference type="Pfam" id="PF00361">
    <property type="entry name" value="Proton_antipo_M"/>
    <property type="match status" value="1"/>
</dbReference>
<evidence type="ECO:0000313" key="8">
    <source>
        <dbReference type="EMBL" id="MEQ7845725.1"/>
    </source>
</evidence>
<comment type="caution">
    <text evidence="8">The sequence shown here is derived from an EMBL/GenBank/DDBJ whole genome shotgun (WGS) entry which is preliminary data.</text>
</comment>
<feature type="transmembrane region" description="Helical" evidence="6">
    <location>
        <begin position="259"/>
        <end position="280"/>
    </location>
</feature>
<feature type="transmembrane region" description="Helical" evidence="6">
    <location>
        <begin position="30"/>
        <end position="52"/>
    </location>
</feature>
<evidence type="ECO:0000256" key="5">
    <source>
        <dbReference type="RuleBase" id="RU000320"/>
    </source>
</evidence>
<feature type="transmembrane region" description="Helical" evidence="6">
    <location>
        <begin position="127"/>
        <end position="145"/>
    </location>
</feature>
<feature type="transmembrane region" description="Helical" evidence="6">
    <location>
        <begin position="231"/>
        <end position="247"/>
    </location>
</feature>
<feature type="transmembrane region" description="Helical" evidence="6">
    <location>
        <begin position="443"/>
        <end position="462"/>
    </location>
</feature>
<dbReference type="PRINTS" id="PR01434">
    <property type="entry name" value="NADHDHGNASE5"/>
</dbReference>
<keyword evidence="2 5" id="KW-0812">Transmembrane</keyword>
<dbReference type="RefSeq" id="WP_349803422.1">
    <property type="nucleotide sequence ID" value="NZ_JBEGDP010000001.1"/>
</dbReference>
<feature type="transmembrane region" description="Helical" evidence="6">
    <location>
        <begin position="287"/>
        <end position="309"/>
    </location>
</feature>
<reference evidence="8 9" key="1">
    <citation type="submission" date="2024-02" db="EMBL/GenBank/DDBJ databases">
        <title>Full genome sequence of Nocardioides kribbensis.</title>
        <authorList>
            <person name="Poletto B.L."/>
            <person name="Silva G."/>
            <person name="Galante D."/>
            <person name="Campos K.R."/>
            <person name="Santos M.B.N."/>
            <person name="Sacchi C.T."/>
        </authorList>
    </citation>
    <scope>NUCLEOTIDE SEQUENCE [LARGE SCALE GENOMIC DNA]</scope>
    <source>
        <strain evidence="8 9">O4R</strain>
    </source>
</reference>
<evidence type="ECO:0000313" key="9">
    <source>
        <dbReference type="Proteomes" id="UP001482520"/>
    </source>
</evidence>
<evidence type="ECO:0000256" key="4">
    <source>
        <dbReference type="ARBA" id="ARBA00023136"/>
    </source>
</evidence>
<feature type="transmembrane region" description="Helical" evidence="6">
    <location>
        <begin position="197"/>
        <end position="219"/>
    </location>
</feature>
<feature type="transmembrane region" description="Helical" evidence="6">
    <location>
        <begin position="105"/>
        <end position="121"/>
    </location>
</feature>
<feature type="domain" description="NADH:quinone oxidoreductase/Mrp antiporter transmembrane" evidence="7">
    <location>
        <begin position="121"/>
        <end position="394"/>
    </location>
</feature>
<dbReference type="InterPro" id="IPR001750">
    <property type="entry name" value="ND/Mrp_TM"/>
</dbReference>
<keyword evidence="9" id="KW-1185">Reference proteome</keyword>
<evidence type="ECO:0000256" key="2">
    <source>
        <dbReference type="ARBA" id="ARBA00022692"/>
    </source>
</evidence>
<dbReference type="PANTHER" id="PTHR42829:SF2">
    <property type="entry name" value="NADH-UBIQUINONE OXIDOREDUCTASE CHAIN 5"/>
    <property type="match status" value="1"/>
</dbReference>
<sequence>MSDLMLWTLVVLPALVGATLGLGGRRADRVAGPASISTAAVVLALAVAVAVRRPEVAVPFVLGTPFALAVDTLSAVVLVTVAAVTVLVLAFALGDVRASPARFHGLMLVFVAAVALTATATTLPTLLVAWEIMGATSYALVGFAWRRPGNAEAGAVAFLTTRTGDLGLYVAAGAALAGGAGLGLAQLSEASTGWRHVIAAGVLVAALGKAAQLPFSFWLSRAMAGPSPVSALLHSAAMVAMGGYLLLRTTDLLAVTGWAATTAAWVGATTALVLGVVAVAQRDLKQLLAASTSAQLGFVVLAAGVGAVAGGTAHLVAHAATKALLFLVAGAWLSALGTKQLASLRGAGRRWPTVGIAAGLGALTLAGIAPLSLWATKDQVLAAALKESPALYVTGLAAAALSAVYAGKIVVVVWRRPSPDAEAGYDEEQVGSRHVGLAERGPLVLLAGAAAVLGLLAMPPIGDRLRAALGDTTTPTAAAWELVLSAGLALTVLAAVAWTVSGRWRAPQPRWAAQWLGLEQAAHALVVAPTMALARVLARFDDRVLDRAIDSSATATSALARRLGHLDIHGVDGVVEGVARATRRAGQLARRPQTGQLHEYYAQATAILAVGVLLLIVVR</sequence>
<dbReference type="InterPro" id="IPR003945">
    <property type="entry name" value="NU5C-like"/>
</dbReference>
<keyword evidence="3 6" id="KW-1133">Transmembrane helix</keyword>
<protein>
    <submittedName>
        <fullName evidence="8">Proton-conducting transporter membrane subunit</fullName>
    </submittedName>
</protein>
<feature type="transmembrane region" description="Helical" evidence="6">
    <location>
        <begin position="354"/>
        <end position="375"/>
    </location>
</feature>
<evidence type="ECO:0000256" key="1">
    <source>
        <dbReference type="ARBA" id="ARBA00004127"/>
    </source>
</evidence>
<proteinExistence type="predicted"/>
<keyword evidence="4 6" id="KW-0472">Membrane</keyword>
<feature type="transmembrane region" description="Helical" evidence="6">
    <location>
        <begin position="166"/>
        <end position="185"/>
    </location>
</feature>
<comment type="subcellular location">
    <subcellularLocation>
        <location evidence="1">Endomembrane system</location>
        <topology evidence="1">Multi-pass membrane protein</topology>
    </subcellularLocation>
    <subcellularLocation>
        <location evidence="5">Membrane</location>
        <topology evidence="5">Multi-pass membrane protein</topology>
    </subcellularLocation>
</comment>
<feature type="transmembrane region" description="Helical" evidence="6">
    <location>
        <begin position="390"/>
        <end position="414"/>
    </location>
</feature>
<dbReference type="Proteomes" id="UP001482520">
    <property type="component" value="Unassembled WGS sequence"/>
</dbReference>
<evidence type="ECO:0000256" key="3">
    <source>
        <dbReference type="ARBA" id="ARBA00022989"/>
    </source>
</evidence>
<accession>A0ABV1NT96</accession>
<gene>
    <name evidence="8" type="ORF">V6R90_00440</name>
</gene>